<proteinExistence type="predicted"/>
<keyword evidence="2" id="KW-1185">Reference proteome</keyword>
<name>A0ABY0P8K2_9HYPH</name>
<dbReference type="RefSeq" id="WP_139163608.1">
    <property type="nucleotide sequence ID" value="NZ_FNBZ01000008.1"/>
</dbReference>
<comment type="caution">
    <text evidence="1">The sequence shown here is derived from an EMBL/GenBank/DDBJ whole genome shotgun (WGS) entry which is preliminary data.</text>
</comment>
<protein>
    <submittedName>
        <fullName evidence="1">Uncharacterized protein</fullName>
    </submittedName>
</protein>
<sequence>MQQTAVAVTIRVGLKGAFDVDLPLDVPMLNERLYEIGLWLIDRHIPHQARILWEPDHRRIRVSFPDADDAQAFRMRFRSPLH</sequence>
<accession>A0ABY0P8K2</accession>
<dbReference type="EMBL" id="FNBZ01000008">
    <property type="protein sequence ID" value="SDH31967.1"/>
    <property type="molecule type" value="Genomic_DNA"/>
</dbReference>
<reference evidence="1 2" key="1">
    <citation type="submission" date="2016-10" db="EMBL/GenBank/DDBJ databases">
        <authorList>
            <person name="Varghese N."/>
            <person name="Submissions S."/>
        </authorList>
    </citation>
    <scope>NUCLEOTIDE SEQUENCE [LARGE SCALE GENOMIC DNA]</scope>
    <source>
        <strain evidence="1 2">DSM 26672</strain>
    </source>
</reference>
<organism evidence="1 2">
    <name type="scientific">Bosea robiniae</name>
    <dbReference type="NCBI Taxonomy" id="1036780"/>
    <lineage>
        <taxon>Bacteria</taxon>
        <taxon>Pseudomonadati</taxon>
        <taxon>Pseudomonadota</taxon>
        <taxon>Alphaproteobacteria</taxon>
        <taxon>Hyphomicrobiales</taxon>
        <taxon>Boseaceae</taxon>
        <taxon>Bosea</taxon>
    </lineage>
</organism>
<dbReference type="Proteomes" id="UP000199468">
    <property type="component" value="Unassembled WGS sequence"/>
</dbReference>
<gene>
    <name evidence="1" type="ORF">SAMN05421844_10823</name>
</gene>
<evidence type="ECO:0000313" key="1">
    <source>
        <dbReference type="EMBL" id="SDH31967.1"/>
    </source>
</evidence>
<evidence type="ECO:0000313" key="2">
    <source>
        <dbReference type="Proteomes" id="UP000199468"/>
    </source>
</evidence>